<feature type="region of interest" description="Disordered" evidence="1">
    <location>
        <begin position="31"/>
        <end position="75"/>
    </location>
</feature>
<protein>
    <submittedName>
        <fullName evidence="3">Invasion protein IalB</fullName>
    </submittedName>
</protein>
<dbReference type="RefSeq" id="WP_109757536.1">
    <property type="nucleotide sequence ID" value="NZ_CP034588.1"/>
</dbReference>
<sequence>MSSLTRIGALLTAATLSVSLPLFAVAQDATTPAPEAPAEAPADAPAEAPADAPAAPEAGQTVTPDDGLSLGQSEDGGVGSTYVAEEFGAWQMRCVKTEDGKDPCQLYQLLEDAAGNSVAEFSLFTVPSGGQAVAGATAITPLETLLTANLRLAVDAAQAKVYPYSFCSRMGCFSRLGFTQEDLDAFRRGTTAKVIIVPAAAPDETVDLTMSLSGFTAGWTALEAANAAAAAQ</sequence>
<dbReference type="Proteomes" id="UP000245390">
    <property type="component" value="Unassembled WGS sequence"/>
</dbReference>
<name>A0A316GEL9_9RHOB</name>
<proteinExistence type="predicted"/>
<feature type="compositionally biased region" description="Low complexity" evidence="1">
    <location>
        <begin position="31"/>
        <end position="58"/>
    </location>
</feature>
<dbReference type="Gene3D" id="2.60.40.1880">
    <property type="entry name" value="Invasion associated locus B (IalB) protein"/>
    <property type="match status" value="1"/>
</dbReference>
<dbReference type="AlphaFoldDB" id="A0A316GEL9"/>
<organism evidence="3 4">
    <name type="scientific">Silicimonas algicola</name>
    <dbReference type="NCBI Taxonomy" id="1826607"/>
    <lineage>
        <taxon>Bacteria</taxon>
        <taxon>Pseudomonadati</taxon>
        <taxon>Pseudomonadota</taxon>
        <taxon>Alphaproteobacteria</taxon>
        <taxon>Rhodobacterales</taxon>
        <taxon>Paracoccaceae</taxon>
    </lineage>
</organism>
<dbReference type="Pfam" id="PF06776">
    <property type="entry name" value="IalB"/>
    <property type="match status" value="1"/>
</dbReference>
<accession>A0A316GEL9</accession>
<evidence type="ECO:0000313" key="4">
    <source>
        <dbReference type="Proteomes" id="UP000245390"/>
    </source>
</evidence>
<reference evidence="3 4" key="1">
    <citation type="submission" date="2018-05" db="EMBL/GenBank/DDBJ databases">
        <title>Genomic Encyclopedia of Type Strains, Phase IV (KMG-IV): sequencing the most valuable type-strain genomes for metagenomic binning, comparative biology and taxonomic classification.</title>
        <authorList>
            <person name="Goeker M."/>
        </authorList>
    </citation>
    <scope>NUCLEOTIDE SEQUENCE [LARGE SCALE GENOMIC DNA]</scope>
    <source>
        <strain evidence="3 4">DSM 103371</strain>
    </source>
</reference>
<gene>
    <name evidence="3" type="ORF">C8D95_101490</name>
</gene>
<evidence type="ECO:0000256" key="1">
    <source>
        <dbReference type="SAM" id="MobiDB-lite"/>
    </source>
</evidence>
<keyword evidence="2" id="KW-0732">Signal</keyword>
<keyword evidence="4" id="KW-1185">Reference proteome</keyword>
<dbReference type="InterPro" id="IPR010642">
    <property type="entry name" value="Invasion_prot_B"/>
</dbReference>
<comment type="caution">
    <text evidence="3">The sequence shown here is derived from an EMBL/GenBank/DDBJ whole genome shotgun (WGS) entry which is preliminary data.</text>
</comment>
<dbReference type="EMBL" id="QGGV01000001">
    <property type="protein sequence ID" value="PWK58675.1"/>
    <property type="molecule type" value="Genomic_DNA"/>
</dbReference>
<dbReference type="KEGG" id="salo:EF888_03880"/>
<feature type="signal peptide" evidence="2">
    <location>
        <begin position="1"/>
        <end position="24"/>
    </location>
</feature>
<evidence type="ECO:0000313" key="3">
    <source>
        <dbReference type="EMBL" id="PWK58675.1"/>
    </source>
</evidence>
<dbReference type="InterPro" id="IPR038696">
    <property type="entry name" value="IalB_sf"/>
</dbReference>
<evidence type="ECO:0000256" key="2">
    <source>
        <dbReference type="SAM" id="SignalP"/>
    </source>
</evidence>
<dbReference type="OrthoDB" id="9797912at2"/>
<feature type="chain" id="PRO_5016269842" evidence="2">
    <location>
        <begin position="25"/>
        <end position="232"/>
    </location>
</feature>